<evidence type="ECO:0000256" key="4">
    <source>
        <dbReference type="ARBA" id="ARBA00022553"/>
    </source>
</evidence>
<dbReference type="EMBL" id="SDIF01000039">
    <property type="protein sequence ID" value="RXS66256.1"/>
    <property type="molecule type" value="Genomic_DNA"/>
</dbReference>
<dbReference type="Gene3D" id="3.40.50.1820">
    <property type="entry name" value="alpha/beta hydrolase"/>
    <property type="match status" value="1"/>
</dbReference>
<reference evidence="7 8" key="1">
    <citation type="submission" date="2019-01" db="EMBL/GenBank/DDBJ databases">
        <title>Draft genome sequences of the type strain Streptomyces sioyaensis DSM 40032 and its novel strain, TM32, a thermotolerant antibiotics-producing actinobacterium.</title>
        <authorList>
            <person name="Nakaew N."/>
            <person name="Lumyong S."/>
            <person name="Sloan W.T."/>
            <person name="Sungthong R."/>
        </authorList>
    </citation>
    <scope>NUCLEOTIDE SEQUENCE [LARGE SCALE GENOMIC DNA]</scope>
    <source>
        <strain evidence="7 8">DSM 40032</strain>
    </source>
</reference>
<comment type="similarity">
    <text evidence="2">Belongs to the ATP-dependent AMP-binding enzyme family.</text>
</comment>
<keyword evidence="3" id="KW-0596">Phosphopantetheine</keyword>
<protein>
    <recommendedName>
        <fullName evidence="6">Carrier domain-containing protein</fullName>
    </recommendedName>
</protein>
<evidence type="ECO:0000313" key="8">
    <source>
        <dbReference type="Proteomes" id="UP000289482"/>
    </source>
</evidence>
<dbReference type="GO" id="GO:0044550">
    <property type="term" value="P:secondary metabolite biosynthetic process"/>
    <property type="evidence" value="ECO:0007669"/>
    <property type="project" value="TreeGrafter"/>
</dbReference>
<dbReference type="Pfam" id="PF00550">
    <property type="entry name" value="PP-binding"/>
    <property type="match status" value="1"/>
</dbReference>
<dbReference type="GO" id="GO:0017000">
    <property type="term" value="P:antibiotic biosynthetic process"/>
    <property type="evidence" value="ECO:0007669"/>
    <property type="project" value="UniProtKB-ARBA"/>
</dbReference>
<evidence type="ECO:0000256" key="1">
    <source>
        <dbReference type="ARBA" id="ARBA00001957"/>
    </source>
</evidence>
<dbReference type="Proteomes" id="UP000289482">
    <property type="component" value="Unassembled WGS sequence"/>
</dbReference>
<proteinExistence type="inferred from homology"/>
<dbReference type="SUPFAM" id="SSF47336">
    <property type="entry name" value="ACP-like"/>
    <property type="match status" value="1"/>
</dbReference>
<dbReference type="InterPro" id="IPR009081">
    <property type="entry name" value="PP-bd_ACP"/>
</dbReference>
<dbReference type="GO" id="GO:0043041">
    <property type="term" value="P:amino acid activation for nonribosomal peptide biosynthetic process"/>
    <property type="evidence" value="ECO:0007669"/>
    <property type="project" value="TreeGrafter"/>
</dbReference>
<dbReference type="GO" id="GO:0072330">
    <property type="term" value="P:monocarboxylic acid biosynthetic process"/>
    <property type="evidence" value="ECO:0007669"/>
    <property type="project" value="UniProtKB-ARBA"/>
</dbReference>
<gene>
    <name evidence="7" type="ORF">EST54_15970</name>
</gene>
<dbReference type="InterPro" id="IPR036736">
    <property type="entry name" value="ACP-like_sf"/>
</dbReference>
<evidence type="ECO:0000259" key="6">
    <source>
        <dbReference type="PROSITE" id="PS50075"/>
    </source>
</evidence>
<feature type="domain" description="Carrier" evidence="6">
    <location>
        <begin position="20"/>
        <end position="95"/>
    </location>
</feature>
<dbReference type="InterPro" id="IPR020806">
    <property type="entry name" value="PKS_PP-bd"/>
</dbReference>
<feature type="region of interest" description="Disordered" evidence="5">
    <location>
        <begin position="90"/>
        <end position="132"/>
    </location>
</feature>
<evidence type="ECO:0000256" key="2">
    <source>
        <dbReference type="ARBA" id="ARBA00006432"/>
    </source>
</evidence>
<evidence type="ECO:0000256" key="3">
    <source>
        <dbReference type="ARBA" id="ARBA00022450"/>
    </source>
</evidence>
<keyword evidence="8" id="KW-1185">Reference proteome</keyword>
<name>A0A4Q1QWF0_9ACTN</name>
<accession>A0A4Q1QWF0</accession>
<organism evidence="7 8">
    <name type="scientific">Streptomyces sioyaensis</name>
    <dbReference type="NCBI Taxonomy" id="67364"/>
    <lineage>
        <taxon>Bacteria</taxon>
        <taxon>Bacillati</taxon>
        <taxon>Actinomycetota</taxon>
        <taxon>Actinomycetes</taxon>
        <taxon>Kitasatosporales</taxon>
        <taxon>Streptomycetaceae</taxon>
        <taxon>Streptomyces</taxon>
    </lineage>
</organism>
<dbReference type="SMART" id="SM00823">
    <property type="entry name" value="PKS_PP"/>
    <property type="match status" value="1"/>
</dbReference>
<sequence>MSPEFVKPRKTWEKTVISHPPVTDTERVLTGIWSEVLEIPEVGVEDNFFDLGGHSVLLHMIQDRIAARLGKTAPLVDLFQYPTVRGLASHLDGGAAGEPLRREALRAGGRARLAGRRDRRTRTEAGGTGSGE</sequence>
<comment type="caution">
    <text evidence="7">The sequence shown here is derived from an EMBL/GenBank/DDBJ whole genome shotgun (WGS) entry which is preliminary data.</text>
</comment>
<comment type="cofactor">
    <cofactor evidence="1">
        <name>pantetheine 4'-phosphate</name>
        <dbReference type="ChEBI" id="CHEBI:47942"/>
    </cofactor>
</comment>
<dbReference type="PROSITE" id="PS50075">
    <property type="entry name" value="CARRIER"/>
    <property type="match status" value="1"/>
</dbReference>
<evidence type="ECO:0000313" key="7">
    <source>
        <dbReference type="EMBL" id="RXS66256.1"/>
    </source>
</evidence>
<dbReference type="GO" id="GO:0031177">
    <property type="term" value="F:phosphopantetheine binding"/>
    <property type="evidence" value="ECO:0007669"/>
    <property type="project" value="InterPro"/>
</dbReference>
<dbReference type="FunFam" id="1.10.1200.10:FF:000016">
    <property type="entry name" value="Non-ribosomal peptide synthase"/>
    <property type="match status" value="1"/>
</dbReference>
<dbReference type="GO" id="GO:0005737">
    <property type="term" value="C:cytoplasm"/>
    <property type="evidence" value="ECO:0007669"/>
    <property type="project" value="TreeGrafter"/>
</dbReference>
<dbReference type="AlphaFoldDB" id="A0A4Q1QWF0"/>
<dbReference type="InterPro" id="IPR029058">
    <property type="entry name" value="AB_hydrolase_fold"/>
</dbReference>
<evidence type="ECO:0000256" key="5">
    <source>
        <dbReference type="SAM" id="MobiDB-lite"/>
    </source>
</evidence>
<dbReference type="PANTHER" id="PTHR45527">
    <property type="entry name" value="NONRIBOSOMAL PEPTIDE SYNTHETASE"/>
    <property type="match status" value="1"/>
</dbReference>
<keyword evidence="4" id="KW-0597">Phosphoprotein</keyword>
<dbReference type="PANTHER" id="PTHR45527:SF1">
    <property type="entry name" value="FATTY ACID SYNTHASE"/>
    <property type="match status" value="1"/>
</dbReference>